<dbReference type="OrthoDB" id="9788328at2"/>
<reference evidence="10" key="1">
    <citation type="submission" date="2016-10" db="EMBL/GenBank/DDBJ databases">
        <authorList>
            <person name="Varghese N."/>
            <person name="Submissions S."/>
        </authorList>
    </citation>
    <scope>NUCLEOTIDE SEQUENCE [LARGE SCALE GENOMIC DNA]</scope>
    <source>
        <strain evidence="10">930I</strain>
    </source>
</reference>
<evidence type="ECO:0000313" key="10">
    <source>
        <dbReference type="Proteomes" id="UP000217076"/>
    </source>
</evidence>
<comment type="cofactor">
    <cofactor evidence="7">
        <name>FMN</name>
        <dbReference type="ChEBI" id="CHEBI:58210"/>
    </cofactor>
    <text evidence="7">Binds 1 FMN per subunit.</text>
</comment>
<dbReference type="STRING" id="83401.SAMN05421742_101292"/>
<keyword evidence="4 7" id="KW-1133">Transmembrane helix</keyword>
<evidence type="ECO:0000256" key="5">
    <source>
        <dbReference type="ARBA" id="ARBA00023004"/>
    </source>
</evidence>
<keyword evidence="7" id="KW-1003">Cell membrane</keyword>
<gene>
    <name evidence="7" type="primary">msrQ</name>
    <name evidence="9" type="ORF">SAMN05421742_101292</name>
</gene>
<comment type="cofactor">
    <cofactor evidence="7">
        <name>heme b</name>
        <dbReference type="ChEBI" id="CHEBI:60344"/>
    </cofactor>
    <text evidence="7">Binds 1 heme b (iron(II)-protoporphyrin IX) group per subunit.</text>
</comment>
<evidence type="ECO:0000256" key="1">
    <source>
        <dbReference type="ARBA" id="ARBA00004141"/>
    </source>
</evidence>
<dbReference type="GO" id="GO:0020037">
    <property type="term" value="F:heme binding"/>
    <property type="evidence" value="ECO:0007669"/>
    <property type="project" value="UniProtKB-UniRule"/>
</dbReference>
<dbReference type="Pfam" id="PF01794">
    <property type="entry name" value="Ferric_reduct"/>
    <property type="match status" value="1"/>
</dbReference>
<dbReference type="AlphaFoldDB" id="A0A1G7UCT9"/>
<dbReference type="GO" id="GO:0010181">
    <property type="term" value="F:FMN binding"/>
    <property type="evidence" value="ECO:0007669"/>
    <property type="project" value="UniProtKB-UniRule"/>
</dbReference>
<keyword evidence="3 7" id="KW-0812">Transmembrane</keyword>
<evidence type="ECO:0000256" key="4">
    <source>
        <dbReference type="ARBA" id="ARBA00022989"/>
    </source>
</evidence>
<dbReference type="EMBL" id="FNCV01000001">
    <property type="protein sequence ID" value="SDG45415.1"/>
    <property type="molecule type" value="Genomic_DNA"/>
</dbReference>
<dbReference type="GO" id="GO:0046872">
    <property type="term" value="F:metal ion binding"/>
    <property type="evidence" value="ECO:0007669"/>
    <property type="project" value="UniProtKB-KW"/>
</dbReference>
<comment type="similarity">
    <text evidence="7">Belongs to the MsrQ family.</text>
</comment>
<keyword evidence="6 7" id="KW-0472">Membrane</keyword>
<name>A0A1G7UCT9_9PROT</name>
<evidence type="ECO:0000256" key="6">
    <source>
        <dbReference type="ARBA" id="ARBA00023136"/>
    </source>
</evidence>
<feature type="transmembrane region" description="Helical" evidence="7">
    <location>
        <begin position="122"/>
        <end position="144"/>
    </location>
</feature>
<keyword evidence="7" id="KW-0285">Flavoprotein</keyword>
<evidence type="ECO:0000256" key="3">
    <source>
        <dbReference type="ARBA" id="ARBA00022692"/>
    </source>
</evidence>
<keyword evidence="7" id="KW-0249">Electron transport</keyword>
<dbReference type="Proteomes" id="UP000217076">
    <property type="component" value="Unassembled WGS sequence"/>
</dbReference>
<dbReference type="GO" id="GO:0016679">
    <property type="term" value="F:oxidoreductase activity, acting on diphenols and related substances as donors"/>
    <property type="evidence" value="ECO:0007669"/>
    <property type="project" value="TreeGrafter"/>
</dbReference>
<proteinExistence type="inferred from homology"/>
<keyword evidence="7" id="KW-0349">Heme</keyword>
<dbReference type="InterPro" id="IPR013130">
    <property type="entry name" value="Fe3_Rdtase_TM_dom"/>
</dbReference>
<dbReference type="GO" id="GO:0009055">
    <property type="term" value="F:electron transfer activity"/>
    <property type="evidence" value="ECO:0007669"/>
    <property type="project" value="UniProtKB-UniRule"/>
</dbReference>
<sequence length="214" mass="23329">MVLKRPPEPKWLGARWVPPATVALCLVPLAVLIGQALTGALFPNPIEALVRGLGDWTLRLLLLTLAITPARRLTGWTRLVRLRRTIGLITFAYAVLHVLAYVGLDQAFHLPTLWADITKRAFIILGMVSFAILAVLAATSPKAVVRRLGGRRWRRLHRLIYPAAILGVIHHAMMVRAGWGTAGEHAVILALLLVLRLPKPRLAGVFGGRGGAEG</sequence>
<feature type="domain" description="Ferric oxidoreductase" evidence="8">
    <location>
        <begin position="54"/>
        <end position="168"/>
    </location>
</feature>
<protein>
    <recommendedName>
        <fullName evidence="7">Protein-methionine-sulfoxide reductase heme-binding subunit MsrQ</fullName>
    </recommendedName>
    <alternativeName>
        <fullName evidence="7">Flavocytochrome MsrQ</fullName>
    </alternativeName>
</protein>
<evidence type="ECO:0000256" key="2">
    <source>
        <dbReference type="ARBA" id="ARBA00022448"/>
    </source>
</evidence>
<feature type="transmembrane region" description="Helical" evidence="7">
    <location>
        <begin position="85"/>
        <end position="102"/>
    </location>
</feature>
<dbReference type="PANTHER" id="PTHR36964:SF1">
    <property type="entry name" value="PROTEIN-METHIONINE-SULFOXIDE REDUCTASE HEME-BINDING SUBUNIT MSRQ"/>
    <property type="match status" value="1"/>
</dbReference>
<dbReference type="HAMAP" id="MF_01207">
    <property type="entry name" value="MsrQ"/>
    <property type="match status" value="1"/>
</dbReference>
<organism evidence="9 10">
    <name type="scientific">Roseospirillum parvum</name>
    <dbReference type="NCBI Taxonomy" id="83401"/>
    <lineage>
        <taxon>Bacteria</taxon>
        <taxon>Pseudomonadati</taxon>
        <taxon>Pseudomonadota</taxon>
        <taxon>Alphaproteobacteria</taxon>
        <taxon>Rhodospirillales</taxon>
        <taxon>Rhodospirillaceae</taxon>
        <taxon>Roseospirillum</taxon>
    </lineage>
</organism>
<evidence type="ECO:0000256" key="7">
    <source>
        <dbReference type="HAMAP-Rule" id="MF_01207"/>
    </source>
</evidence>
<keyword evidence="5 7" id="KW-0408">Iron</keyword>
<dbReference type="PANTHER" id="PTHR36964">
    <property type="entry name" value="PROTEIN-METHIONINE-SULFOXIDE REDUCTASE HEME-BINDING SUBUNIT MSRQ"/>
    <property type="match status" value="1"/>
</dbReference>
<evidence type="ECO:0000259" key="8">
    <source>
        <dbReference type="Pfam" id="PF01794"/>
    </source>
</evidence>
<accession>A0A1G7UCT9</accession>
<dbReference type="GO" id="GO:0005886">
    <property type="term" value="C:plasma membrane"/>
    <property type="evidence" value="ECO:0007669"/>
    <property type="project" value="UniProtKB-SubCell"/>
</dbReference>
<evidence type="ECO:0000313" key="9">
    <source>
        <dbReference type="EMBL" id="SDG45415.1"/>
    </source>
</evidence>
<dbReference type="RefSeq" id="WP_092614246.1">
    <property type="nucleotide sequence ID" value="NZ_FNCV01000001.1"/>
</dbReference>
<dbReference type="GO" id="GO:0030091">
    <property type="term" value="P:protein repair"/>
    <property type="evidence" value="ECO:0007669"/>
    <property type="project" value="UniProtKB-UniRule"/>
</dbReference>
<comment type="subcellular location">
    <subcellularLocation>
        <location evidence="7">Cell membrane</location>
        <topology evidence="7">Multi-pass membrane protein</topology>
    </subcellularLocation>
    <subcellularLocation>
        <location evidence="1">Membrane</location>
        <topology evidence="1">Multi-pass membrane protein</topology>
    </subcellularLocation>
</comment>
<keyword evidence="2 7" id="KW-0813">Transport</keyword>
<feature type="transmembrane region" description="Helical" evidence="7">
    <location>
        <begin position="12"/>
        <end position="36"/>
    </location>
</feature>
<comment type="caution">
    <text evidence="7">Lacks conserved residue(s) required for the propagation of feature annotation.</text>
</comment>
<comment type="subunit">
    <text evidence="7">Heterodimer of a catalytic subunit (MsrP) and a heme-binding subunit (MsrQ).</text>
</comment>
<keyword evidence="7" id="KW-0479">Metal-binding</keyword>
<keyword evidence="10" id="KW-1185">Reference proteome</keyword>
<keyword evidence="7" id="KW-0288">FMN</keyword>
<dbReference type="InterPro" id="IPR022837">
    <property type="entry name" value="MsrQ-like"/>
</dbReference>
<comment type="function">
    <text evidence="7">Part of the MsrPQ system that repairs oxidized periplasmic proteins containing methionine sulfoxide residues (Met-O), using respiratory chain electrons. Thus protects these proteins from oxidative-stress damage caused by reactive species of oxygen and chlorine generated by the host defense mechanisms. MsrPQ is essential for the maintenance of envelope integrity under bleach stress, rescuing a wide series of structurally unrelated periplasmic proteins from methionine oxidation. MsrQ provides electrons for reduction to the reductase catalytic subunit MsrP, using the quinone pool of the respiratory chain.</text>
</comment>